<gene>
    <name evidence="2" type="ORF">ACTOB_003401</name>
</gene>
<dbReference type="Pfam" id="PF24315">
    <property type="entry name" value="DUF7489"/>
    <property type="match status" value="1"/>
</dbReference>
<reference evidence="2 3" key="1">
    <citation type="submission" date="2023-06" db="EMBL/GenBank/DDBJ databases">
        <authorList>
            <person name="Yushchuk O."/>
            <person name="Binda E."/>
            <person name="Ruckert-Reed C."/>
            <person name="Fedorenko V."/>
            <person name="Kalinowski J."/>
            <person name="Marinelli F."/>
        </authorList>
    </citation>
    <scope>NUCLEOTIDE SEQUENCE [LARGE SCALE GENOMIC DNA]</scope>
    <source>
        <strain evidence="2 3">NRRL 3884</strain>
    </source>
</reference>
<evidence type="ECO:0000313" key="3">
    <source>
        <dbReference type="Proteomes" id="UP001240150"/>
    </source>
</evidence>
<sequence length="68" mass="7561">MRADGRAWSGTVVKKSRGLLDGANLYRRLEVRLDDGEELEVRVPRGVWDEVRVGDRLVKPAGGSARRG</sequence>
<dbReference type="RefSeq" id="WP_284921178.1">
    <property type="nucleotide sequence ID" value="NZ_CP126980.1"/>
</dbReference>
<evidence type="ECO:0000313" key="2">
    <source>
        <dbReference type="EMBL" id="WIM99740.1"/>
    </source>
</evidence>
<organism evidence="2 3">
    <name type="scientific">Actinoplanes oblitus</name>
    <dbReference type="NCBI Taxonomy" id="3040509"/>
    <lineage>
        <taxon>Bacteria</taxon>
        <taxon>Bacillati</taxon>
        <taxon>Actinomycetota</taxon>
        <taxon>Actinomycetes</taxon>
        <taxon>Micromonosporales</taxon>
        <taxon>Micromonosporaceae</taxon>
        <taxon>Actinoplanes</taxon>
    </lineage>
</organism>
<dbReference type="EMBL" id="CP126980">
    <property type="protein sequence ID" value="WIM99740.1"/>
    <property type="molecule type" value="Genomic_DNA"/>
</dbReference>
<name>A0ABY8WS97_9ACTN</name>
<dbReference type="Proteomes" id="UP001240150">
    <property type="component" value="Chromosome"/>
</dbReference>
<protein>
    <recommendedName>
        <fullName evidence="1">DUF7489 domain-containing protein</fullName>
    </recommendedName>
</protein>
<evidence type="ECO:0000259" key="1">
    <source>
        <dbReference type="Pfam" id="PF24315"/>
    </source>
</evidence>
<dbReference type="InterPro" id="IPR055912">
    <property type="entry name" value="DUF7489"/>
</dbReference>
<accession>A0ABY8WS97</accession>
<keyword evidence="3" id="KW-1185">Reference proteome</keyword>
<proteinExistence type="predicted"/>
<feature type="domain" description="DUF7489" evidence="1">
    <location>
        <begin position="6"/>
        <end position="66"/>
    </location>
</feature>